<reference evidence="3" key="1">
    <citation type="journal article" date="2011" name="Nat. Genet.">
        <title>The Arabidopsis lyrata genome sequence and the basis of rapid genome size change.</title>
        <authorList>
            <person name="Hu T.T."/>
            <person name="Pattyn P."/>
            <person name="Bakker E.G."/>
            <person name="Cao J."/>
            <person name="Cheng J.-F."/>
            <person name="Clark R.M."/>
            <person name="Fahlgren N."/>
            <person name="Fawcett J.A."/>
            <person name="Grimwood J."/>
            <person name="Gundlach H."/>
            <person name="Haberer G."/>
            <person name="Hollister J.D."/>
            <person name="Ossowski S."/>
            <person name="Ottilar R.P."/>
            <person name="Salamov A.A."/>
            <person name="Schneeberger K."/>
            <person name="Spannagl M."/>
            <person name="Wang X."/>
            <person name="Yang L."/>
            <person name="Nasrallah M.E."/>
            <person name="Bergelson J."/>
            <person name="Carrington J.C."/>
            <person name="Gaut B.S."/>
            <person name="Schmutz J."/>
            <person name="Mayer K.F.X."/>
            <person name="Van de Peer Y."/>
            <person name="Grigoriev I.V."/>
            <person name="Nordborg M."/>
            <person name="Weigel D."/>
            <person name="Guo Y.-L."/>
        </authorList>
    </citation>
    <scope>NUCLEOTIDE SEQUENCE [LARGE SCALE GENOMIC DNA]</scope>
    <source>
        <strain evidence="3">cv. MN47</strain>
    </source>
</reference>
<dbReference type="AlphaFoldDB" id="D7KCC0"/>
<evidence type="ECO:0000313" key="3">
    <source>
        <dbReference type="Proteomes" id="UP000008694"/>
    </source>
</evidence>
<proteinExistence type="predicted"/>
<sequence length="205" mass="23355">MQLALDDPLVDFRVEFVLQTYDKTGVPKQLADDRIMEHINSWMEARVQTQTTYSVLVLFSHDADFADIMRIAQQRFRTVFIHKSNFDVDNGDNGGSDEGDDSGDSGDSGDEDGGRGQRRVRRRDPSYPPLGARRRGGVFYRSKKRKHPMRMEAVAAILVAWVINKCPVPVAFGELTDVSSDIQRVCCCHDNFRKHFASLSKFIYY</sequence>
<name>D7KCC0_ARALL</name>
<feature type="compositionally biased region" description="Acidic residues" evidence="1">
    <location>
        <begin position="95"/>
        <end position="111"/>
    </location>
</feature>
<evidence type="ECO:0000313" key="2">
    <source>
        <dbReference type="EMBL" id="EFH68409.1"/>
    </source>
</evidence>
<dbReference type="HOGENOM" id="CLU_1339186_0_0_1"/>
<gene>
    <name evidence="2" type="ORF">ARALYDRAFT_333642</name>
</gene>
<organism evidence="3">
    <name type="scientific">Arabidopsis lyrata subsp. lyrata</name>
    <name type="common">Lyre-leaved rock-cress</name>
    <dbReference type="NCBI Taxonomy" id="81972"/>
    <lineage>
        <taxon>Eukaryota</taxon>
        <taxon>Viridiplantae</taxon>
        <taxon>Streptophyta</taxon>
        <taxon>Embryophyta</taxon>
        <taxon>Tracheophyta</taxon>
        <taxon>Spermatophyta</taxon>
        <taxon>Magnoliopsida</taxon>
        <taxon>eudicotyledons</taxon>
        <taxon>Gunneridae</taxon>
        <taxon>Pentapetalae</taxon>
        <taxon>rosids</taxon>
        <taxon>malvids</taxon>
        <taxon>Brassicales</taxon>
        <taxon>Brassicaceae</taxon>
        <taxon>Camelineae</taxon>
        <taxon>Arabidopsis</taxon>
    </lineage>
</organism>
<feature type="region of interest" description="Disordered" evidence="1">
    <location>
        <begin position="90"/>
        <end position="134"/>
    </location>
</feature>
<keyword evidence="3" id="KW-1185">Reference proteome</keyword>
<dbReference type="Proteomes" id="UP000008694">
    <property type="component" value="Unassembled WGS sequence"/>
</dbReference>
<protein>
    <submittedName>
        <fullName evidence="2">Predicted protein</fullName>
    </submittedName>
</protein>
<evidence type="ECO:0000256" key="1">
    <source>
        <dbReference type="SAM" id="MobiDB-lite"/>
    </source>
</evidence>
<dbReference type="Gramene" id="fgenesh1_pg.C_scaffold_1000207">
    <property type="protein sequence ID" value="fgenesh1_pg.C_scaffold_1000207"/>
    <property type="gene ID" value="fgenesh1_pg.C_scaffold_1000207"/>
</dbReference>
<accession>D7KCC0</accession>
<dbReference type="EMBL" id="GL348713">
    <property type="protein sequence ID" value="EFH68409.1"/>
    <property type="molecule type" value="Genomic_DNA"/>
</dbReference>